<evidence type="ECO:0000256" key="1">
    <source>
        <dbReference type="SAM" id="MobiDB-lite"/>
    </source>
</evidence>
<gene>
    <name evidence="3" type="ORF">S01H1_57212</name>
</gene>
<feature type="region of interest" description="Disordered" evidence="1">
    <location>
        <begin position="93"/>
        <end position="112"/>
    </location>
</feature>
<dbReference type="Pfam" id="PF13145">
    <property type="entry name" value="Rotamase_2"/>
    <property type="match status" value="1"/>
</dbReference>
<reference evidence="3" key="1">
    <citation type="journal article" date="2014" name="Front. Microbiol.">
        <title>High frequency of phylogenetically diverse reductive dehalogenase-homologous genes in deep subseafloor sedimentary metagenomes.</title>
        <authorList>
            <person name="Kawai M."/>
            <person name="Futagami T."/>
            <person name="Toyoda A."/>
            <person name="Takaki Y."/>
            <person name="Nishi S."/>
            <person name="Hori S."/>
            <person name="Arai W."/>
            <person name="Tsubouchi T."/>
            <person name="Morono Y."/>
            <person name="Uchiyama I."/>
            <person name="Ito T."/>
            <person name="Fujiyama A."/>
            <person name="Inagaki F."/>
            <person name="Takami H."/>
        </authorList>
    </citation>
    <scope>NUCLEOTIDE SEQUENCE</scope>
    <source>
        <strain evidence="3">Expedition CK06-06</strain>
    </source>
</reference>
<dbReference type="InterPro" id="IPR000297">
    <property type="entry name" value="PPIase_PpiC"/>
</dbReference>
<evidence type="ECO:0000259" key="2">
    <source>
        <dbReference type="Pfam" id="PF13145"/>
    </source>
</evidence>
<dbReference type="SUPFAM" id="SSF54534">
    <property type="entry name" value="FKBP-like"/>
    <property type="match status" value="1"/>
</dbReference>
<feature type="domain" description="PpiC" evidence="2">
    <location>
        <begin position="2"/>
        <end position="55"/>
    </location>
</feature>
<proteinExistence type="predicted"/>
<dbReference type="Gene3D" id="3.10.50.40">
    <property type="match status" value="1"/>
</dbReference>
<sequence length="112" mass="13097">DWTTKGSLVSDVIDKAIFNLPIGALSPILESKRGFHIVRVIQRQDAHRTPFGEAQKKIRETIKKQQEIQGRKAYLEKLAKQTKVWTIFDRPDKQQLHADRRSSSSERERYPR</sequence>
<dbReference type="AlphaFoldDB" id="X0W1W9"/>
<protein>
    <recommendedName>
        <fullName evidence="2">PpiC domain-containing protein</fullName>
    </recommendedName>
</protein>
<name>X0W1W9_9ZZZZ</name>
<dbReference type="InterPro" id="IPR046357">
    <property type="entry name" value="PPIase_dom_sf"/>
</dbReference>
<feature type="non-terminal residue" evidence="3">
    <location>
        <position position="1"/>
    </location>
</feature>
<dbReference type="GO" id="GO:0003755">
    <property type="term" value="F:peptidyl-prolyl cis-trans isomerase activity"/>
    <property type="evidence" value="ECO:0007669"/>
    <property type="project" value="InterPro"/>
</dbReference>
<organism evidence="3">
    <name type="scientific">marine sediment metagenome</name>
    <dbReference type="NCBI Taxonomy" id="412755"/>
    <lineage>
        <taxon>unclassified sequences</taxon>
        <taxon>metagenomes</taxon>
        <taxon>ecological metagenomes</taxon>
    </lineage>
</organism>
<evidence type="ECO:0000313" key="3">
    <source>
        <dbReference type="EMBL" id="GAG24799.1"/>
    </source>
</evidence>
<accession>X0W1W9</accession>
<comment type="caution">
    <text evidence="3">The sequence shown here is derived from an EMBL/GenBank/DDBJ whole genome shotgun (WGS) entry which is preliminary data.</text>
</comment>
<dbReference type="EMBL" id="BARS01037305">
    <property type="protein sequence ID" value="GAG24799.1"/>
    <property type="molecule type" value="Genomic_DNA"/>
</dbReference>